<dbReference type="Proteomes" id="UP000249166">
    <property type="component" value="Unassembled WGS sequence"/>
</dbReference>
<proteinExistence type="inferred from homology"/>
<name>A0A328HHQ5_ARTGO</name>
<protein>
    <submittedName>
        <fullName evidence="7">Site-specific integrase</fullName>
    </submittedName>
</protein>
<dbReference type="PROSITE" id="PS51898">
    <property type="entry name" value="TYR_RECOMBINASE"/>
    <property type="match status" value="1"/>
</dbReference>
<evidence type="ECO:0000256" key="4">
    <source>
        <dbReference type="PROSITE-ProRule" id="PRU01248"/>
    </source>
</evidence>
<dbReference type="GO" id="GO:0003677">
    <property type="term" value="F:DNA binding"/>
    <property type="evidence" value="ECO:0007669"/>
    <property type="project" value="UniProtKB-UniRule"/>
</dbReference>
<dbReference type="InterPro" id="IPR010998">
    <property type="entry name" value="Integrase_recombinase_N"/>
</dbReference>
<dbReference type="Gene3D" id="1.10.150.130">
    <property type="match status" value="1"/>
</dbReference>
<dbReference type="AlphaFoldDB" id="A0A328HHQ5"/>
<dbReference type="Gene3D" id="1.10.443.10">
    <property type="entry name" value="Intergrase catalytic core"/>
    <property type="match status" value="1"/>
</dbReference>
<sequence length="376" mass="42343">MASIWERKKADGSTSFTVRWRNPKTKKQEGITFSTAAEAQTLKRLLDANEQSFEIAQHAMVKNHTKAPTVAAVIQEHIDLLVRPSVGTVHTYQTMLKLHIADVIGHIPVDKLDYRHVTHWIKSMQAKGRSPKTIKNNHALIYGAMETAVMLRYRKDNPCQRVQLPSSEKAEDEARFLTHAEFGLILECMGERYKAFTEFLVMTGLRFGEATAVTVADVDLMSKPATIRINKAWKRGANSEYYIGATKTGAGKRTVSLNPQLVDILVPLVASRPGTDLLFTTPKGERIIHKLYWHHYWIPAVEAAQARGLTKSPRIHDLRHTHASWLIQDGVSLFTVSRRLGHASTRTTEQVYGHLMPQALQDAADAVERSAVIWRN</sequence>
<dbReference type="PANTHER" id="PTHR30349">
    <property type="entry name" value="PHAGE INTEGRASE-RELATED"/>
    <property type="match status" value="1"/>
</dbReference>
<keyword evidence="2 4" id="KW-0238">DNA-binding</keyword>
<evidence type="ECO:0000256" key="3">
    <source>
        <dbReference type="ARBA" id="ARBA00023172"/>
    </source>
</evidence>
<comment type="caution">
    <text evidence="7">The sequence shown here is derived from an EMBL/GenBank/DDBJ whole genome shotgun (WGS) entry which is preliminary data.</text>
</comment>
<organism evidence="7 8">
    <name type="scientific">Arthrobacter globiformis</name>
    <dbReference type="NCBI Taxonomy" id="1665"/>
    <lineage>
        <taxon>Bacteria</taxon>
        <taxon>Bacillati</taxon>
        <taxon>Actinomycetota</taxon>
        <taxon>Actinomycetes</taxon>
        <taxon>Micrococcales</taxon>
        <taxon>Micrococcaceae</taxon>
        <taxon>Arthrobacter</taxon>
    </lineage>
</organism>
<dbReference type="InterPro" id="IPR044068">
    <property type="entry name" value="CB"/>
</dbReference>
<dbReference type="InterPro" id="IPR011010">
    <property type="entry name" value="DNA_brk_join_enz"/>
</dbReference>
<dbReference type="PANTHER" id="PTHR30349:SF64">
    <property type="entry name" value="PROPHAGE INTEGRASE INTD-RELATED"/>
    <property type="match status" value="1"/>
</dbReference>
<keyword evidence="3" id="KW-0233">DNA recombination</keyword>
<reference evidence="7 8" key="1">
    <citation type="submission" date="2018-04" db="EMBL/GenBank/DDBJ databases">
        <title>Bacteria isolated from cave deposits of Manipur.</title>
        <authorList>
            <person name="Sahoo D."/>
            <person name="Sarangthem I."/>
            <person name="Nandeibam J."/>
        </authorList>
    </citation>
    <scope>NUCLEOTIDE SEQUENCE [LARGE SCALE GENOMIC DNA]</scope>
    <source>
        <strain evidence="8">mrc11</strain>
    </source>
</reference>
<feature type="domain" description="Core-binding (CB)" evidence="6">
    <location>
        <begin position="68"/>
        <end position="149"/>
    </location>
</feature>
<gene>
    <name evidence="7" type="ORF">DBZ45_08780</name>
</gene>
<dbReference type="InterPro" id="IPR050090">
    <property type="entry name" value="Tyrosine_recombinase_XerCD"/>
</dbReference>
<dbReference type="PROSITE" id="PS51900">
    <property type="entry name" value="CB"/>
    <property type="match status" value="1"/>
</dbReference>
<evidence type="ECO:0000259" key="5">
    <source>
        <dbReference type="PROSITE" id="PS51898"/>
    </source>
</evidence>
<accession>A0A328HHQ5</accession>
<evidence type="ECO:0000256" key="1">
    <source>
        <dbReference type="ARBA" id="ARBA00008857"/>
    </source>
</evidence>
<feature type="domain" description="Tyr recombinase" evidence="5">
    <location>
        <begin position="172"/>
        <end position="365"/>
    </location>
</feature>
<dbReference type="SUPFAM" id="SSF56349">
    <property type="entry name" value="DNA breaking-rejoining enzymes"/>
    <property type="match status" value="1"/>
</dbReference>
<dbReference type="Pfam" id="PF00589">
    <property type="entry name" value="Phage_integrase"/>
    <property type="match status" value="1"/>
</dbReference>
<dbReference type="RefSeq" id="WP_111903534.1">
    <property type="nucleotide sequence ID" value="NZ_QLNP01000067.1"/>
</dbReference>
<dbReference type="InterPro" id="IPR002104">
    <property type="entry name" value="Integrase_catalytic"/>
</dbReference>
<dbReference type="OrthoDB" id="1822491at2"/>
<dbReference type="EMBL" id="QLNP01000067">
    <property type="protein sequence ID" value="RAM37684.1"/>
    <property type="molecule type" value="Genomic_DNA"/>
</dbReference>
<evidence type="ECO:0000256" key="2">
    <source>
        <dbReference type="ARBA" id="ARBA00023125"/>
    </source>
</evidence>
<evidence type="ECO:0000313" key="8">
    <source>
        <dbReference type="Proteomes" id="UP000249166"/>
    </source>
</evidence>
<dbReference type="InterPro" id="IPR013762">
    <property type="entry name" value="Integrase-like_cat_sf"/>
</dbReference>
<dbReference type="GO" id="GO:0006310">
    <property type="term" value="P:DNA recombination"/>
    <property type="evidence" value="ECO:0007669"/>
    <property type="project" value="UniProtKB-KW"/>
</dbReference>
<dbReference type="CDD" id="cd01189">
    <property type="entry name" value="INT_ICEBs1_C_like"/>
    <property type="match status" value="1"/>
</dbReference>
<dbReference type="GO" id="GO:0015074">
    <property type="term" value="P:DNA integration"/>
    <property type="evidence" value="ECO:0007669"/>
    <property type="project" value="InterPro"/>
</dbReference>
<evidence type="ECO:0000313" key="7">
    <source>
        <dbReference type="EMBL" id="RAM37684.1"/>
    </source>
</evidence>
<evidence type="ECO:0000259" key="6">
    <source>
        <dbReference type="PROSITE" id="PS51900"/>
    </source>
</evidence>
<comment type="similarity">
    <text evidence="1">Belongs to the 'phage' integrase family.</text>
</comment>